<dbReference type="Proteomes" id="UP000191500">
    <property type="component" value="Unassembled WGS sequence"/>
</dbReference>
<dbReference type="STRING" id="36646.A0A1V6UXN5"/>
<feature type="compositionally biased region" description="Basic and acidic residues" evidence="1">
    <location>
        <begin position="74"/>
        <end position="100"/>
    </location>
</feature>
<feature type="region of interest" description="Disordered" evidence="1">
    <location>
        <begin position="1"/>
        <end position="23"/>
    </location>
</feature>
<dbReference type="Pfam" id="PF22980">
    <property type="entry name" value="Myb_DNA-bind_8"/>
    <property type="match status" value="1"/>
</dbReference>
<name>A0A1V6UXN5_9EURO</name>
<evidence type="ECO:0000259" key="2">
    <source>
        <dbReference type="Pfam" id="PF22980"/>
    </source>
</evidence>
<protein>
    <recommendedName>
        <fullName evidence="2">Myb-like DNA-binding domain-containing protein</fullName>
    </recommendedName>
</protein>
<organism evidence="3 4">
    <name type="scientific">Penicillium coprophilum</name>
    <dbReference type="NCBI Taxonomy" id="36646"/>
    <lineage>
        <taxon>Eukaryota</taxon>
        <taxon>Fungi</taxon>
        <taxon>Dikarya</taxon>
        <taxon>Ascomycota</taxon>
        <taxon>Pezizomycotina</taxon>
        <taxon>Eurotiomycetes</taxon>
        <taxon>Eurotiomycetidae</taxon>
        <taxon>Eurotiales</taxon>
        <taxon>Aspergillaceae</taxon>
        <taxon>Penicillium</taxon>
    </lineage>
</organism>
<evidence type="ECO:0000256" key="1">
    <source>
        <dbReference type="SAM" id="MobiDB-lite"/>
    </source>
</evidence>
<dbReference type="AlphaFoldDB" id="A0A1V6UXN5"/>
<evidence type="ECO:0000313" key="4">
    <source>
        <dbReference type="Proteomes" id="UP000191500"/>
    </source>
</evidence>
<accession>A0A1V6UXN5</accession>
<feature type="domain" description="Myb-like DNA-binding" evidence="2">
    <location>
        <begin position="26"/>
        <end position="70"/>
    </location>
</feature>
<sequence length="117" mass="13421">MAPKQPTKVGKSPTKPREPKESDLKRQLLFLWTCYKVSNVHIDFPAVARHLGIKHAAATMRFQRLKKKLDAIEASTKIDDQDQDKDEQKKAQSKEQTKEDNTEDEDDSMDEIPPDSD</sequence>
<feature type="compositionally biased region" description="Acidic residues" evidence="1">
    <location>
        <begin position="101"/>
        <end position="117"/>
    </location>
</feature>
<gene>
    <name evidence="3" type="ORF">PENCOP_c003G05494</name>
</gene>
<keyword evidence="4" id="KW-1185">Reference proteome</keyword>
<proteinExistence type="predicted"/>
<comment type="caution">
    <text evidence="3">The sequence shown here is derived from an EMBL/GenBank/DDBJ whole genome shotgun (WGS) entry which is preliminary data.</text>
</comment>
<reference evidence="4" key="1">
    <citation type="journal article" date="2017" name="Nat. Microbiol.">
        <title>Global analysis of biosynthetic gene clusters reveals vast potential of secondary metabolite production in Penicillium species.</title>
        <authorList>
            <person name="Nielsen J.C."/>
            <person name="Grijseels S."/>
            <person name="Prigent S."/>
            <person name="Ji B."/>
            <person name="Dainat J."/>
            <person name="Nielsen K.F."/>
            <person name="Frisvad J.C."/>
            <person name="Workman M."/>
            <person name="Nielsen J."/>
        </authorList>
    </citation>
    <scope>NUCLEOTIDE SEQUENCE [LARGE SCALE GENOMIC DNA]</scope>
    <source>
        <strain evidence="4">IBT 31321</strain>
    </source>
</reference>
<dbReference type="InterPro" id="IPR054505">
    <property type="entry name" value="Myb_DNA-bind_8"/>
</dbReference>
<evidence type="ECO:0000313" key="3">
    <source>
        <dbReference type="EMBL" id="OQE43156.1"/>
    </source>
</evidence>
<dbReference type="EMBL" id="MDDG01000003">
    <property type="protein sequence ID" value="OQE43156.1"/>
    <property type="molecule type" value="Genomic_DNA"/>
</dbReference>
<feature type="region of interest" description="Disordered" evidence="1">
    <location>
        <begin position="74"/>
        <end position="117"/>
    </location>
</feature>